<dbReference type="AlphaFoldDB" id="A0ABD2CX75"/>
<name>A0ABD2CX75_VESMC</name>
<keyword evidence="3" id="KW-1185">Reference proteome</keyword>
<sequence length="227" mass="26872">MLVVLRIILLFKLPFKRHCQMPIDEEFDFENNNKEDNKKSYIEDIKEPKIKEELEELIANYESVTAKINAFLLRNISKNQFHDILLFSFTFRFMKRSKTFLINESILKLYSIGVETELYTDAYSYTFAMIMQKELIDQLFRNQSIVETEKLQIQHQSMPILKSDNLSPIRIKPLELANDCRFNFRRAFTNVGLACCKIQRLESSALRCVISRVRARRSTQVLAWSRP</sequence>
<gene>
    <name evidence="2" type="ORF">V1477_002170</name>
</gene>
<accession>A0ABD2CX75</accession>
<keyword evidence="1" id="KW-0732">Signal</keyword>
<dbReference type="Proteomes" id="UP001607303">
    <property type="component" value="Unassembled WGS sequence"/>
</dbReference>
<evidence type="ECO:0000313" key="2">
    <source>
        <dbReference type="EMBL" id="KAL2749230.1"/>
    </source>
</evidence>
<reference evidence="2 3" key="1">
    <citation type="journal article" date="2024" name="Ann. Entomol. Soc. Am.">
        <title>Genomic analyses of the southern and eastern yellowjacket wasps (Hymenoptera: Vespidae) reveal evolutionary signatures of social life.</title>
        <authorList>
            <person name="Catto M.A."/>
            <person name="Caine P.B."/>
            <person name="Orr S.E."/>
            <person name="Hunt B.G."/>
            <person name="Goodisman M.A.D."/>
        </authorList>
    </citation>
    <scope>NUCLEOTIDE SEQUENCE [LARGE SCALE GENOMIC DNA]</scope>
    <source>
        <strain evidence="2">232</strain>
        <tissue evidence="2">Head and thorax</tissue>
    </source>
</reference>
<evidence type="ECO:0000256" key="1">
    <source>
        <dbReference type="SAM" id="SignalP"/>
    </source>
</evidence>
<comment type="caution">
    <text evidence="2">The sequence shown here is derived from an EMBL/GenBank/DDBJ whole genome shotgun (WGS) entry which is preliminary data.</text>
</comment>
<organism evidence="2 3">
    <name type="scientific">Vespula maculifrons</name>
    <name type="common">Eastern yellow jacket</name>
    <name type="synonym">Wasp</name>
    <dbReference type="NCBI Taxonomy" id="7453"/>
    <lineage>
        <taxon>Eukaryota</taxon>
        <taxon>Metazoa</taxon>
        <taxon>Ecdysozoa</taxon>
        <taxon>Arthropoda</taxon>
        <taxon>Hexapoda</taxon>
        <taxon>Insecta</taxon>
        <taxon>Pterygota</taxon>
        <taxon>Neoptera</taxon>
        <taxon>Endopterygota</taxon>
        <taxon>Hymenoptera</taxon>
        <taxon>Apocrita</taxon>
        <taxon>Aculeata</taxon>
        <taxon>Vespoidea</taxon>
        <taxon>Vespidae</taxon>
        <taxon>Vespinae</taxon>
        <taxon>Vespula</taxon>
    </lineage>
</organism>
<feature type="signal peptide" evidence="1">
    <location>
        <begin position="1"/>
        <end position="19"/>
    </location>
</feature>
<evidence type="ECO:0000313" key="3">
    <source>
        <dbReference type="Proteomes" id="UP001607303"/>
    </source>
</evidence>
<feature type="chain" id="PRO_5044843757" evidence="1">
    <location>
        <begin position="20"/>
        <end position="227"/>
    </location>
</feature>
<protein>
    <submittedName>
        <fullName evidence="2">Uncharacterized protein</fullName>
    </submittedName>
</protein>
<proteinExistence type="predicted"/>
<dbReference type="EMBL" id="JAYRBN010000027">
    <property type="protein sequence ID" value="KAL2749230.1"/>
    <property type="molecule type" value="Genomic_DNA"/>
</dbReference>